<feature type="signal peptide" evidence="5">
    <location>
        <begin position="1"/>
        <end position="20"/>
    </location>
</feature>
<keyword evidence="2 4" id="KW-0378">Hydrolase</keyword>
<name>A0A914CME4_9BILA</name>
<evidence type="ECO:0000256" key="3">
    <source>
        <dbReference type="ARBA" id="ARBA00023295"/>
    </source>
</evidence>
<proteinExistence type="inferred from homology"/>
<evidence type="ECO:0000313" key="7">
    <source>
        <dbReference type="Proteomes" id="UP000887540"/>
    </source>
</evidence>
<dbReference type="Pfam" id="PF00059">
    <property type="entry name" value="Lectin_C"/>
    <property type="match status" value="1"/>
</dbReference>
<dbReference type="Pfam" id="PF00150">
    <property type="entry name" value="Cellulase"/>
    <property type="match status" value="1"/>
</dbReference>
<keyword evidence="7" id="KW-1185">Reference proteome</keyword>
<keyword evidence="5" id="KW-0732">Signal</keyword>
<dbReference type="Gene3D" id="3.10.100.10">
    <property type="entry name" value="Mannose-Binding Protein A, subunit A"/>
    <property type="match status" value="1"/>
</dbReference>
<evidence type="ECO:0000256" key="5">
    <source>
        <dbReference type="SAM" id="SignalP"/>
    </source>
</evidence>
<evidence type="ECO:0000313" key="8">
    <source>
        <dbReference type="WBParaSite" id="ACRNAN_scaffold1242.g28877.t1"/>
    </source>
</evidence>
<dbReference type="SUPFAM" id="SSF56436">
    <property type="entry name" value="C-type lectin-like"/>
    <property type="match status" value="1"/>
</dbReference>
<feature type="chain" id="PRO_5037274458" evidence="5">
    <location>
        <begin position="21"/>
        <end position="631"/>
    </location>
</feature>
<dbReference type="Gene3D" id="3.20.20.80">
    <property type="entry name" value="Glycosidases"/>
    <property type="match status" value="2"/>
</dbReference>
<keyword evidence="3 4" id="KW-0326">Glycosidase</keyword>
<dbReference type="AlphaFoldDB" id="A0A914CME4"/>
<organism evidence="7 8">
    <name type="scientific">Acrobeloides nanus</name>
    <dbReference type="NCBI Taxonomy" id="290746"/>
    <lineage>
        <taxon>Eukaryota</taxon>
        <taxon>Metazoa</taxon>
        <taxon>Ecdysozoa</taxon>
        <taxon>Nematoda</taxon>
        <taxon>Chromadorea</taxon>
        <taxon>Rhabditida</taxon>
        <taxon>Tylenchina</taxon>
        <taxon>Cephalobomorpha</taxon>
        <taxon>Cephaloboidea</taxon>
        <taxon>Cephalobidae</taxon>
        <taxon>Acrobeloides</taxon>
    </lineage>
</organism>
<protein>
    <submittedName>
        <fullName evidence="8">C-type lectin domain-containing protein</fullName>
    </submittedName>
</protein>
<accession>A0A914CME4</accession>
<reference evidence="8" key="1">
    <citation type="submission" date="2022-11" db="UniProtKB">
        <authorList>
            <consortium name="WormBaseParasite"/>
        </authorList>
    </citation>
    <scope>IDENTIFICATION</scope>
</reference>
<dbReference type="InterPro" id="IPR016187">
    <property type="entry name" value="CTDL_fold"/>
</dbReference>
<dbReference type="CDD" id="cd00037">
    <property type="entry name" value="CLECT"/>
    <property type="match status" value="1"/>
</dbReference>
<dbReference type="InterPro" id="IPR017853">
    <property type="entry name" value="GH"/>
</dbReference>
<dbReference type="InterPro" id="IPR016186">
    <property type="entry name" value="C-type_lectin-like/link_sf"/>
</dbReference>
<dbReference type="GO" id="GO:0004553">
    <property type="term" value="F:hydrolase activity, hydrolyzing O-glycosyl compounds"/>
    <property type="evidence" value="ECO:0007669"/>
    <property type="project" value="InterPro"/>
</dbReference>
<dbReference type="PROSITE" id="PS50041">
    <property type="entry name" value="C_TYPE_LECTIN_2"/>
    <property type="match status" value="1"/>
</dbReference>
<dbReference type="GO" id="GO:0000272">
    <property type="term" value="P:polysaccharide catabolic process"/>
    <property type="evidence" value="ECO:0007669"/>
    <property type="project" value="InterPro"/>
</dbReference>
<dbReference type="PANTHER" id="PTHR34142:SF1">
    <property type="entry name" value="GLYCOSIDE HYDROLASE FAMILY 5 DOMAIN-CONTAINING PROTEIN"/>
    <property type="match status" value="1"/>
</dbReference>
<dbReference type="SMART" id="SM00034">
    <property type="entry name" value="CLECT"/>
    <property type="match status" value="1"/>
</dbReference>
<dbReference type="WBParaSite" id="ACRNAN_scaffold1242.g28877.t1">
    <property type="protein sequence ID" value="ACRNAN_scaffold1242.g28877.t1"/>
    <property type="gene ID" value="ACRNAN_scaffold1242.g28877"/>
</dbReference>
<dbReference type="Proteomes" id="UP000887540">
    <property type="component" value="Unplaced"/>
</dbReference>
<feature type="domain" description="C-type lectin" evidence="6">
    <location>
        <begin position="309"/>
        <end position="396"/>
    </location>
</feature>
<evidence type="ECO:0000256" key="1">
    <source>
        <dbReference type="ARBA" id="ARBA00005641"/>
    </source>
</evidence>
<dbReference type="PANTHER" id="PTHR34142">
    <property type="entry name" value="ENDO-BETA-1,4-GLUCANASE A"/>
    <property type="match status" value="1"/>
</dbReference>
<evidence type="ECO:0000259" key="6">
    <source>
        <dbReference type="PROSITE" id="PS50041"/>
    </source>
</evidence>
<sequence length="631" mass="72191">MMISALSLLLYYLMINFSHGLNPPYGQLKVVGTQLTDSMGNAVQLRGMHIFTANWMPEFWNAETVNAIKCYWNSNVIRAALGVTEAGDQHLSVALLFFANISKIYGSHPNILYEIWNEPAQTNWTYIKEISVQVIDVIRENDPNNVIIAGTPYYDSKLELLTTPINRSHLMYASHFYAESAGQDRINVSIETIHRGFPIFVTEYGTVDKWGNGSVDYASSNRWWQFMDAYNVSYVNFCIGDKTETADALIHGTNASDVSNYYKWTESGRLVNTKYQSTNQGVSCTGEHYTPTPASTSPCPYPWVQSTVNPKKCYRFINEGQFQVFASYNCNQLWVNSTLVSLGSAFENSELSSLASKYTQPCFNNYHIGLIDLNANGVWTWRDGNPSSFRNWDSAQLSRTARRVSNVIAPQLTKIEPVYCLQNHKLLRIQIVDITKFQHAMESYVVHNAVNFEPVDFDIVDWSTNEVLLKAQLFAEELVILEGQRRLMSVILADQESPFIAKIRHPVTGIKIFEIADSDDSDRWHIVGCVEETNKCQISTRSSIWRRLLMSCGFIYLPQWWTFRQNSKFLGQVYPNNNMCSENSMAVEFSENSDTEMRLLIVCFGLVQMIRKGYPQIFHIIQEYQQRRAHS</sequence>
<comment type="similarity">
    <text evidence="1 4">Belongs to the glycosyl hydrolase 5 (cellulase A) family.</text>
</comment>
<dbReference type="SUPFAM" id="SSF51445">
    <property type="entry name" value="(Trans)glycosidases"/>
    <property type="match status" value="1"/>
</dbReference>
<evidence type="ECO:0000256" key="2">
    <source>
        <dbReference type="ARBA" id="ARBA00022801"/>
    </source>
</evidence>
<dbReference type="InterPro" id="IPR001547">
    <property type="entry name" value="Glyco_hydro_5"/>
</dbReference>
<dbReference type="InterPro" id="IPR001304">
    <property type="entry name" value="C-type_lectin-like"/>
</dbReference>
<evidence type="ECO:0000256" key="4">
    <source>
        <dbReference type="RuleBase" id="RU361153"/>
    </source>
</evidence>